<comment type="caution">
    <text evidence="1">The sequence shown here is derived from an EMBL/GenBank/DDBJ whole genome shotgun (WGS) entry which is preliminary data.</text>
</comment>
<sequence length="47" mass="5299">LCFTSFPLAPTIITLHSTFIAISRQIRVHTPCDQGFGKFQCKLTRTC</sequence>
<feature type="non-terminal residue" evidence="1">
    <location>
        <position position="1"/>
    </location>
</feature>
<organism evidence="1 2">
    <name type="scientific">Trichinella patagoniensis</name>
    <dbReference type="NCBI Taxonomy" id="990121"/>
    <lineage>
        <taxon>Eukaryota</taxon>
        <taxon>Metazoa</taxon>
        <taxon>Ecdysozoa</taxon>
        <taxon>Nematoda</taxon>
        <taxon>Enoplea</taxon>
        <taxon>Dorylaimia</taxon>
        <taxon>Trichinellida</taxon>
        <taxon>Trichinellidae</taxon>
        <taxon>Trichinella</taxon>
    </lineage>
</organism>
<accession>A0A0V0ZFH4</accession>
<evidence type="ECO:0000313" key="2">
    <source>
        <dbReference type="Proteomes" id="UP000054783"/>
    </source>
</evidence>
<dbReference type="Proteomes" id="UP000054783">
    <property type="component" value="Unassembled WGS sequence"/>
</dbReference>
<keyword evidence="2" id="KW-1185">Reference proteome</keyword>
<reference evidence="1 2" key="1">
    <citation type="submission" date="2015-01" db="EMBL/GenBank/DDBJ databases">
        <title>Evolution of Trichinella species and genotypes.</title>
        <authorList>
            <person name="Korhonen P.K."/>
            <person name="Edoardo P."/>
            <person name="Giuseppe L.R."/>
            <person name="Gasser R.B."/>
        </authorList>
    </citation>
    <scope>NUCLEOTIDE SEQUENCE [LARGE SCALE GENOMIC DNA]</scope>
    <source>
        <strain evidence="1">ISS2496</strain>
    </source>
</reference>
<evidence type="ECO:0000313" key="1">
    <source>
        <dbReference type="EMBL" id="KRY11254.1"/>
    </source>
</evidence>
<gene>
    <name evidence="1" type="ORF">T12_970</name>
</gene>
<name>A0A0V0ZFH4_9BILA</name>
<dbReference type="AlphaFoldDB" id="A0A0V0ZFH4"/>
<dbReference type="EMBL" id="JYDQ01000201">
    <property type="protein sequence ID" value="KRY11254.1"/>
    <property type="molecule type" value="Genomic_DNA"/>
</dbReference>
<protein>
    <submittedName>
        <fullName evidence="1">Uncharacterized protein</fullName>
    </submittedName>
</protein>
<proteinExistence type="predicted"/>